<dbReference type="Proteomes" id="UP000256727">
    <property type="component" value="Unassembled WGS sequence"/>
</dbReference>
<name>A0A3D9LDX7_9MICC</name>
<feature type="region of interest" description="Disordered" evidence="10">
    <location>
        <begin position="372"/>
        <end position="428"/>
    </location>
</feature>
<evidence type="ECO:0000256" key="5">
    <source>
        <dbReference type="ARBA" id="ARBA00022729"/>
    </source>
</evidence>
<dbReference type="SUPFAM" id="SSF56519">
    <property type="entry name" value="Penicillin binding protein dimerisation domain"/>
    <property type="match status" value="1"/>
</dbReference>
<evidence type="ECO:0000256" key="8">
    <source>
        <dbReference type="ARBA" id="ARBA00023251"/>
    </source>
</evidence>
<dbReference type="GO" id="GO:0046677">
    <property type="term" value="P:response to antibiotic"/>
    <property type="evidence" value="ECO:0007669"/>
    <property type="project" value="UniProtKB-UniRule"/>
</dbReference>
<dbReference type="InterPro" id="IPR002137">
    <property type="entry name" value="Beta-lactam_class-D_AS"/>
</dbReference>
<dbReference type="PROSITE" id="PS00337">
    <property type="entry name" value="BETA_LACTAMASE_D"/>
    <property type="match status" value="1"/>
</dbReference>
<keyword evidence="7" id="KW-0472">Membrane</keyword>
<feature type="compositionally biased region" description="Low complexity" evidence="10">
    <location>
        <begin position="391"/>
        <end position="415"/>
    </location>
</feature>
<evidence type="ECO:0000256" key="1">
    <source>
        <dbReference type="ARBA" id="ARBA00004370"/>
    </source>
</evidence>
<dbReference type="GO" id="GO:0071555">
    <property type="term" value="P:cell wall organization"/>
    <property type="evidence" value="ECO:0007669"/>
    <property type="project" value="TreeGrafter"/>
</dbReference>
<comment type="similarity">
    <text evidence="2">Belongs to the transpeptidase family.</text>
</comment>
<accession>A0A3D9LDX7</accession>
<keyword evidence="5" id="KW-0732">Signal</keyword>
<keyword evidence="13" id="KW-0132">Cell division</keyword>
<evidence type="ECO:0000256" key="4">
    <source>
        <dbReference type="ARBA" id="ARBA00012865"/>
    </source>
</evidence>
<evidence type="ECO:0000256" key="10">
    <source>
        <dbReference type="SAM" id="MobiDB-lite"/>
    </source>
</evidence>
<organism evidence="13 14">
    <name type="scientific">Citricoccus muralis</name>
    <dbReference type="NCBI Taxonomy" id="169134"/>
    <lineage>
        <taxon>Bacteria</taxon>
        <taxon>Bacillati</taxon>
        <taxon>Actinomycetota</taxon>
        <taxon>Actinomycetes</taxon>
        <taxon>Micrococcales</taxon>
        <taxon>Micrococcaceae</taxon>
        <taxon>Citricoccus</taxon>
    </lineage>
</organism>
<dbReference type="GO" id="GO:0005886">
    <property type="term" value="C:plasma membrane"/>
    <property type="evidence" value="ECO:0007669"/>
    <property type="project" value="TreeGrafter"/>
</dbReference>
<keyword evidence="8 9" id="KW-0046">Antibiotic resistance</keyword>
<comment type="subcellular location">
    <subcellularLocation>
        <location evidence="1">Membrane</location>
    </subcellularLocation>
</comment>
<dbReference type="InterPro" id="IPR050515">
    <property type="entry name" value="Beta-lactam/transpept"/>
</dbReference>
<dbReference type="OrthoDB" id="5241017at2"/>
<dbReference type="GO" id="GO:0008658">
    <property type="term" value="F:penicillin binding"/>
    <property type="evidence" value="ECO:0007669"/>
    <property type="project" value="InterPro"/>
</dbReference>
<feature type="domain" description="Penicillin-binding protein transpeptidase" evidence="11">
    <location>
        <begin position="454"/>
        <end position="728"/>
    </location>
</feature>
<dbReference type="GO" id="GO:0008800">
    <property type="term" value="F:beta-lactamase activity"/>
    <property type="evidence" value="ECO:0007669"/>
    <property type="project" value="UniProtKB-UniRule"/>
</dbReference>
<comment type="similarity">
    <text evidence="3 9">Belongs to the class-D beta-lactamase family.</text>
</comment>
<dbReference type="Gene3D" id="3.90.1310.10">
    <property type="entry name" value="Penicillin-binding protein 2a (Domain 2)"/>
    <property type="match status" value="1"/>
</dbReference>
<dbReference type="GO" id="GO:0017001">
    <property type="term" value="P:antibiotic catabolic process"/>
    <property type="evidence" value="ECO:0007669"/>
    <property type="project" value="InterPro"/>
</dbReference>
<keyword evidence="14" id="KW-1185">Reference proteome</keyword>
<feature type="domain" description="Penicillin-binding protein dimerisation" evidence="12">
    <location>
        <begin position="217"/>
        <end position="377"/>
    </location>
</feature>
<dbReference type="Pfam" id="PF00905">
    <property type="entry name" value="Transpeptidase"/>
    <property type="match status" value="1"/>
</dbReference>
<dbReference type="PANTHER" id="PTHR30627:SF24">
    <property type="entry name" value="PENICILLIN-BINDING PROTEIN 4B"/>
    <property type="match status" value="1"/>
</dbReference>
<feature type="region of interest" description="Disordered" evidence="10">
    <location>
        <begin position="1"/>
        <end position="30"/>
    </location>
</feature>
<proteinExistence type="inferred from homology"/>
<dbReference type="InterPro" id="IPR001460">
    <property type="entry name" value="PCN-bd_Tpept"/>
</dbReference>
<evidence type="ECO:0000256" key="9">
    <source>
        <dbReference type="RuleBase" id="RU361140"/>
    </source>
</evidence>
<evidence type="ECO:0000313" key="14">
    <source>
        <dbReference type="Proteomes" id="UP000256727"/>
    </source>
</evidence>
<feature type="region of interest" description="Disordered" evidence="10">
    <location>
        <begin position="122"/>
        <end position="176"/>
    </location>
</feature>
<feature type="compositionally biased region" description="Low complexity" evidence="10">
    <location>
        <begin position="145"/>
        <end position="172"/>
    </location>
</feature>
<evidence type="ECO:0000259" key="12">
    <source>
        <dbReference type="Pfam" id="PF03717"/>
    </source>
</evidence>
<evidence type="ECO:0000256" key="3">
    <source>
        <dbReference type="ARBA" id="ARBA00007898"/>
    </source>
</evidence>
<dbReference type="SUPFAM" id="SSF56601">
    <property type="entry name" value="beta-lactamase/transpeptidase-like"/>
    <property type="match status" value="1"/>
</dbReference>
<feature type="compositionally biased region" description="Low complexity" evidence="10">
    <location>
        <begin position="9"/>
        <end position="19"/>
    </location>
</feature>
<keyword evidence="6 9" id="KW-0378">Hydrolase</keyword>
<reference evidence="13 14" key="1">
    <citation type="submission" date="2018-07" db="EMBL/GenBank/DDBJ databases">
        <title>Sequencing the genomes of 1000 actinobacteria strains.</title>
        <authorList>
            <person name="Klenk H.-P."/>
        </authorList>
    </citation>
    <scope>NUCLEOTIDE SEQUENCE [LARGE SCALE GENOMIC DNA]</scope>
    <source>
        <strain evidence="13 14">DSM 14442</strain>
    </source>
</reference>
<protein>
    <recommendedName>
        <fullName evidence="4 9">Beta-lactamase</fullName>
        <ecNumber evidence="4 9">3.5.2.6</ecNumber>
    </recommendedName>
</protein>
<keyword evidence="13" id="KW-0131">Cell cycle</keyword>
<dbReference type="EMBL" id="QREH01000001">
    <property type="protein sequence ID" value="REE04070.1"/>
    <property type="molecule type" value="Genomic_DNA"/>
</dbReference>
<comment type="catalytic activity">
    <reaction evidence="9">
        <text>a beta-lactam + H2O = a substituted beta-amino acid</text>
        <dbReference type="Rhea" id="RHEA:20401"/>
        <dbReference type="ChEBI" id="CHEBI:15377"/>
        <dbReference type="ChEBI" id="CHEBI:35627"/>
        <dbReference type="ChEBI" id="CHEBI:140347"/>
        <dbReference type="EC" id="3.5.2.6"/>
    </reaction>
</comment>
<gene>
    <name evidence="13" type="ORF">C8E99_1895</name>
</gene>
<evidence type="ECO:0000313" key="13">
    <source>
        <dbReference type="EMBL" id="REE04070.1"/>
    </source>
</evidence>
<comment type="caution">
    <text evidence="13">The sequence shown here is derived from an EMBL/GenBank/DDBJ whole genome shotgun (WGS) entry which is preliminary data.</text>
</comment>
<dbReference type="InterPro" id="IPR036138">
    <property type="entry name" value="PBP_dimer_sf"/>
</dbReference>
<dbReference type="Pfam" id="PF03717">
    <property type="entry name" value="PBP_dimer"/>
    <property type="match status" value="1"/>
</dbReference>
<sequence length="739" mass="75170">MQNHQSTGRSRPLQPSSRSSHPHGSARFGRPAAVLGLSAALALTATGCFGNSRPAPQETATALAGAISSGGYSTVSLTPESEDVPEQLTEALADLEDVERNVSVASAEVDGEDNDRATATLTVDWQLAGDDSDTGSDAEADTDTESSASASDQASPATATEASASSEAGTASDRTWSYETTAEMQWDEEAQEWLVALTPETVVPRLAEGGIVNLTTVPAERGSILDGAGEELMMERDVAILGLDKAQLEADDPEALAEAARQVAEVAGVDEDAFVAQAEAAGERAFVQAITVRNNGDTEIPADQLLAIPGGRVLEDTAVLAPTRAFARDVLGTYGEPNAEQIEASGGELEAGVEVGLSGLQATWEDHLAGTPGVQITIDNPDQPDTRESGTDGSSSPNATSSTSSTTDATPSAPDGPVFSTDPVPGQDLASTLNRRVQEEAEAVVAASDVPAGLVALRPSDGQVLAAASSPEGWPVAVSGSYAPGSTFKVVTALAMLRSGMAPGDTVQCPETLNVGGMVVGNYDGYPDVSVGEIPFSEAFAESCNTVFVGAHEDISAADEAEAAQALGLATEPVTGLDSAFLGSIPDDSTGTEHAANLFGQGVVEASPLGMATVAASVAAGQTVRPLFVTDPAVEAPAAPESGVTAEEAEQLQALMAGVVETGTAEMLQAVPGAPVLAKTGTAQFVADGEDLAHTWLVAVHGDLAVALFFNEGLGGGHDNGPVVRDFLTAVEEIIPSEG</sequence>
<dbReference type="GO" id="GO:0071972">
    <property type="term" value="F:peptidoglycan L,D-transpeptidase activity"/>
    <property type="evidence" value="ECO:0007669"/>
    <property type="project" value="TreeGrafter"/>
</dbReference>
<evidence type="ECO:0000256" key="7">
    <source>
        <dbReference type="ARBA" id="ARBA00023136"/>
    </source>
</evidence>
<dbReference type="EC" id="3.5.2.6" evidence="4 9"/>
<dbReference type="InterPro" id="IPR012338">
    <property type="entry name" value="Beta-lactam/transpept-like"/>
</dbReference>
<dbReference type="Gene3D" id="3.40.710.10">
    <property type="entry name" value="DD-peptidase/beta-lactamase superfamily"/>
    <property type="match status" value="1"/>
</dbReference>
<dbReference type="AlphaFoldDB" id="A0A3D9LDX7"/>
<dbReference type="InterPro" id="IPR005311">
    <property type="entry name" value="PBP_dimer"/>
</dbReference>
<evidence type="ECO:0000256" key="2">
    <source>
        <dbReference type="ARBA" id="ARBA00007171"/>
    </source>
</evidence>
<feature type="compositionally biased region" description="Acidic residues" evidence="10">
    <location>
        <begin position="130"/>
        <end position="144"/>
    </location>
</feature>
<evidence type="ECO:0000256" key="6">
    <source>
        <dbReference type="ARBA" id="ARBA00022801"/>
    </source>
</evidence>
<dbReference type="PANTHER" id="PTHR30627">
    <property type="entry name" value="PEPTIDOGLYCAN D,D-TRANSPEPTIDASE"/>
    <property type="match status" value="1"/>
</dbReference>
<evidence type="ECO:0000259" key="11">
    <source>
        <dbReference type="Pfam" id="PF00905"/>
    </source>
</evidence>
<dbReference type="GO" id="GO:0051301">
    <property type="term" value="P:cell division"/>
    <property type="evidence" value="ECO:0007669"/>
    <property type="project" value="UniProtKB-KW"/>
</dbReference>
<dbReference type="RefSeq" id="WP_115932067.1">
    <property type="nucleotide sequence ID" value="NZ_QREH01000001.1"/>
</dbReference>